<dbReference type="EMBL" id="JAATJJ010000001">
    <property type="protein sequence ID" value="NJB69841.1"/>
    <property type="molecule type" value="Genomic_DNA"/>
</dbReference>
<dbReference type="GO" id="GO:0009002">
    <property type="term" value="F:serine-type D-Ala-D-Ala carboxypeptidase activity"/>
    <property type="evidence" value="ECO:0007669"/>
    <property type="project" value="UniProtKB-EC"/>
</dbReference>
<keyword evidence="2" id="KW-0121">Carboxypeptidase</keyword>
<sequence length="379" mass="43399">MKLIKFTLIFILFTGTFSCKEKSISKEEKLQILLDSIYNKHPNGIGFILHVEAPNQNISWGSAVGHSNRKTKEPLRKEQPGQIASITKTFVSASILRLIEKDKLGLYQPIEPLLREKTKALLSDGGYNLDSITIAHLLSHRGGMPSMVTKKWLKLESENLQYNWTRDEQIEDALTMKTKGNIGDFRYSDLNHSLLTEIMEDIEGVPFYSSVRHLLKFNEIGLNSTWFYSLEQDPKNAEERFYQYKESRNWVSTYDESPTWGLFGAAGLVSTAEDLAKFSQALFSRKIFDDQETLSMMLSDIPNLEYTKDDLEDGFEASYKMGIELITGPGVKIYGHDGYWGSLMYHYPDYNASFALYGLNPDELIDFNKLMQEIVKIIK</sequence>
<evidence type="ECO:0000259" key="1">
    <source>
        <dbReference type="Pfam" id="PF00144"/>
    </source>
</evidence>
<keyword evidence="2" id="KW-0378">Hydrolase</keyword>
<keyword evidence="2" id="KW-0645">Protease</keyword>
<dbReference type="PROSITE" id="PS51257">
    <property type="entry name" value="PROKAR_LIPOPROTEIN"/>
    <property type="match status" value="1"/>
</dbReference>
<feature type="domain" description="Beta-lactamase-related" evidence="1">
    <location>
        <begin position="62"/>
        <end position="356"/>
    </location>
</feature>
<proteinExistence type="predicted"/>
<dbReference type="SUPFAM" id="SSF56601">
    <property type="entry name" value="beta-lactamase/transpeptidase-like"/>
    <property type="match status" value="1"/>
</dbReference>
<evidence type="ECO:0000313" key="2">
    <source>
        <dbReference type="EMBL" id="NJB69841.1"/>
    </source>
</evidence>
<dbReference type="Gene3D" id="3.40.710.10">
    <property type="entry name" value="DD-peptidase/beta-lactamase superfamily"/>
    <property type="match status" value="1"/>
</dbReference>
<dbReference type="PANTHER" id="PTHR46825">
    <property type="entry name" value="D-ALANYL-D-ALANINE-CARBOXYPEPTIDASE/ENDOPEPTIDASE AMPH"/>
    <property type="match status" value="1"/>
</dbReference>
<dbReference type="PANTHER" id="PTHR46825:SF9">
    <property type="entry name" value="BETA-LACTAMASE-RELATED DOMAIN-CONTAINING PROTEIN"/>
    <property type="match status" value="1"/>
</dbReference>
<dbReference type="InterPro" id="IPR050491">
    <property type="entry name" value="AmpC-like"/>
</dbReference>
<dbReference type="RefSeq" id="WP_167960150.1">
    <property type="nucleotide sequence ID" value="NZ_JAATJJ010000001.1"/>
</dbReference>
<dbReference type="InterPro" id="IPR012338">
    <property type="entry name" value="Beta-lactam/transpept-like"/>
</dbReference>
<dbReference type="Pfam" id="PF00144">
    <property type="entry name" value="Beta-lactamase"/>
    <property type="match status" value="1"/>
</dbReference>
<dbReference type="InterPro" id="IPR001466">
    <property type="entry name" value="Beta-lactam-related"/>
</dbReference>
<keyword evidence="3" id="KW-1185">Reference proteome</keyword>
<comment type="caution">
    <text evidence="2">The sequence shown here is derived from an EMBL/GenBank/DDBJ whole genome shotgun (WGS) entry which is preliminary data.</text>
</comment>
<dbReference type="Proteomes" id="UP000590442">
    <property type="component" value="Unassembled WGS sequence"/>
</dbReference>
<evidence type="ECO:0000313" key="3">
    <source>
        <dbReference type="Proteomes" id="UP000590442"/>
    </source>
</evidence>
<reference evidence="2 3" key="1">
    <citation type="submission" date="2020-03" db="EMBL/GenBank/DDBJ databases">
        <title>Genomic Encyclopedia of Type Strains, Phase IV (KMG-IV): sequencing the most valuable type-strain genomes for metagenomic binning, comparative biology and taxonomic classification.</title>
        <authorList>
            <person name="Goeker M."/>
        </authorList>
    </citation>
    <scope>NUCLEOTIDE SEQUENCE [LARGE SCALE GENOMIC DNA]</scope>
    <source>
        <strain evidence="2 3">DSM 29762</strain>
    </source>
</reference>
<protein>
    <submittedName>
        <fullName evidence="2">D-alanyl-D-alanine carboxypeptidase</fullName>
        <ecNumber evidence="2">3.4.16.4</ecNumber>
    </submittedName>
</protein>
<organism evidence="2 3">
    <name type="scientific">Saonia flava</name>
    <dbReference type="NCBI Taxonomy" id="523696"/>
    <lineage>
        <taxon>Bacteria</taxon>
        <taxon>Pseudomonadati</taxon>
        <taxon>Bacteroidota</taxon>
        <taxon>Flavobacteriia</taxon>
        <taxon>Flavobacteriales</taxon>
        <taxon>Flavobacteriaceae</taxon>
        <taxon>Saonia</taxon>
    </lineage>
</organism>
<gene>
    <name evidence="2" type="ORF">GGR42_000303</name>
</gene>
<accession>A0A846QP40</accession>
<name>A0A846QP40_9FLAO</name>
<dbReference type="EC" id="3.4.16.4" evidence="2"/>
<dbReference type="AlphaFoldDB" id="A0A846QP40"/>